<dbReference type="OrthoDB" id="4401126at2"/>
<dbReference type="AlphaFoldDB" id="L1MN94"/>
<dbReference type="EMBL" id="AMEM01000001">
    <property type="protein sequence ID" value="EKX92723.1"/>
    <property type="molecule type" value="Genomic_DNA"/>
</dbReference>
<sequence>MRATSFRVRDGKVRNLAGHLERLGLSEAESQRLRTELRQRVHDAAASGAYAINPIIWADTGSWTIDVRPDRTIKSHIIMDAHPHNDERRQPQVKGPDLMWLSTRMNITKGRGADEGLLKAPSGRIIEGIYAHLIALQGNKVAVSTHPRTLRSITAAQVIPYLQQCGMTVVERTEGFTLQELHEAEVWDLNAFSGIRLVTAWAEYGDVIDVPAGRAAAAQVPTSEEVNRWLWEQADVV</sequence>
<dbReference type="PATRIC" id="fig|1035195.3.peg.16"/>
<dbReference type="Gene3D" id="3.20.10.10">
    <property type="entry name" value="D-amino Acid Aminotransferase, subunit A, domain 2"/>
    <property type="match status" value="1"/>
</dbReference>
<dbReference type="InterPro" id="IPR036038">
    <property type="entry name" value="Aminotransferase-like"/>
</dbReference>
<keyword evidence="2" id="KW-1185">Reference proteome</keyword>
<organism evidence="1 2">
    <name type="scientific">Corynebacterium durum F0235</name>
    <dbReference type="NCBI Taxonomy" id="1035195"/>
    <lineage>
        <taxon>Bacteria</taxon>
        <taxon>Bacillati</taxon>
        <taxon>Actinomycetota</taxon>
        <taxon>Actinomycetes</taxon>
        <taxon>Mycobacteriales</taxon>
        <taxon>Corynebacteriaceae</taxon>
        <taxon>Corynebacterium</taxon>
    </lineage>
</organism>
<proteinExistence type="predicted"/>
<accession>L1MN94</accession>
<reference evidence="1 2" key="1">
    <citation type="submission" date="2012-05" db="EMBL/GenBank/DDBJ databases">
        <authorList>
            <person name="Weinstock G."/>
            <person name="Sodergren E."/>
            <person name="Lobos E.A."/>
            <person name="Fulton L."/>
            <person name="Fulton R."/>
            <person name="Courtney L."/>
            <person name="Fronick C."/>
            <person name="O'Laughlin M."/>
            <person name="Godfrey J."/>
            <person name="Wilson R.M."/>
            <person name="Miner T."/>
            <person name="Farmer C."/>
            <person name="Delehaunty K."/>
            <person name="Cordes M."/>
            <person name="Minx P."/>
            <person name="Tomlinson C."/>
            <person name="Chen J."/>
            <person name="Wollam A."/>
            <person name="Pepin K.H."/>
            <person name="Bhonagiri V."/>
            <person name="Zhang X."/>
            <person name="Suruliraj S."/>
            <person name="Warren W."/>
            <person name="Mitreva M."/>
            <person name="Mardis E.R."/>
            <person name="Wilson R.K."/>
        </authorList>
    </citation>
    <scope>NUCLEOTIDE SEQUENCE [LARGE SCALE GENOMIC DNA]</scope>
    <source>
        <strain evidence="1 2">F0235</strain>
    </source>
</reference>
<evidence type="ECO:0008006" key="3">
    <source>
        <dbReference type="Google" id="ProtNLM"/>
    </source>
</evidence>
<dbReference type="HOGENOM" id="CLU_064284_0_0_11"/>
<dbReference type="SUPFAM" id="SSF56752">
    <property type="entry name" value="D-aminoacid aminotransferase-like PLP-dependent enzymes"/>
    <property type="match status" value="1"/>
</dbReference>
<evidence type="ECO:0000313" key="2">
    <source>
        <dbReference type="Proteomes" id="UP000010445"/>
    </source>
</evidence>
<dbReference type="STRING" id="1035195.HMPREF9997_00016"/>
<gene>
    <name evidence="1" type="ORF">HMPREF9997_00016</name>
</gene>
<comment type="caution">
    <text evidence="1">The sequence shown here is derived from an EMBL/GenBank/DDBJ whole genome shotgun (WGS) entry which is preliminary data.</text>
</comment>
<dbReference type="InterPro" id="IPR043132">
    <property type="entry name" value="BCAT-like_C"/>
</dbReference>
<protein>
    <recommendedName>
        <fullName evidence="3">Aminotransferase, class IV</fullName>
    </recommendedName>
</protein>
<dbReference type="GO" id="GO:0003824">
    <property type="term" value="F:catalytic activity"/>
    <property type="evidence" value="ECO:0007669"/>
    <property type="project" value="InterPro"/>
</dbReference>
<dbReference type="InterPro" id="IPR001544">
    <property type="entry name" value="Aminotrans_IV"/>
</dbReference>
<name>L1MN94_9CORY</name>
<dbReference type="Pfam" id="PF01063">
    <property type="entry name" value="Aminotran_4"/>
    <property type="match status" value="1"/>
</dbReference>
<dbReference type="RefSeq" id="WP_006061422.1">
    <property type="nucleotide sequence ID" value="NZ_KB290817.1"/>
</dbReference>
<dbReference type="Proteomes" id="UP000010445">
    <property type="component" value="Unassembled WGS sequence"/>
</dbReference>
<dbReference type="eggNOG" id="COG0115">
    <property type="taxonomic scope" value="Bacteria"/>
</dbReference>
<evidence type="ECO:0000313" key="1">
    <source>
        <dbReference type="EMBL" id="EKX92723.1"/>
    </source>
</evidence>